<organism evidence="5 6">
    <name type="scientific">Sunxiuqinia dokdonensis</name>
    <dbReference type="NCBI Taxonomy" id="1409788"/>
    <lineage>
        <taxon>Bacteria</taxon>
        <taxon>Pseudomonadati</taxon>
        <taxon>Bacteroidota</taxon>
        <taxon>Bacteroidia</taxon>
        <taxon>Marinilabiliales</taxon>
        <taxon>Prolixibacteraceae</taxon>
        <taxon>Sunxiuqinia</taxon>
    </lineage>
</organism>
<protein>
    <submittedName>
        <fullName evidence="5">5'-nucleotidase</fullName>
    </submittedName>
</protein>
<sequence>MKNIIITTALLLLSISAYQNGVDKTNEETITILQTADIHAYLNPHDELFVENGQIVFRKAGGMAQIKTLTDSIRRLNPAGTLLIDGGDLIQGSGSSVRSQGKIFPPIVQAMNYDLLIPGNWEVVYGKQVMMDLLNNYQTKVIVANMYDEETGKNLFPPYWITEKKGVRIGFMAYNDPEIPIRQNPGYSEGMRFTPVEENLKALISHLKTEEKVDLLFLVAHLGISKQLMLANNPAVEGVDFIFGNDTHERIRKPIEGKYAKVVEPGAFGSFVGRLDLKVKNNKLVDYSYELLDVSPEKYPANLEVQQIIDRATAPYQEEMQTVLGYTSAPMYRYLVVENPMDNFITDALLWKTGADFAMSNGFRFGVPIIPGADGKAPITKADLWRMLPVNEHMKIGKVTGRQIKSWLEQEIHNVFAANYQERFGGWLVRFSGMTLRFNSSEGKGNRIESITIQGQPLELDKTYTMASCNRTGEPLSTMCRLKNTQDAEIQDYTMHEAIEDYLKAKGTIHPGLDGRAMATDLGTQAFSQMKEGKYQFQ</sequence>
<dbReference type="PATRIC" id="fig|1409788.3.peg.4380"/>
<dbReference type="Pfam" id="PF00149">
    <property type="entry name" value="Metallophos"/>
    <property type="match status" value="1"/>
</dbReference>
<accession>A0A0L8V357</accession>
<dbReference type="InterPro" id="IPR029052">
    <property type="entry name" value="Metallo-depent_PP-like"/>
</dbReference>
<feature type="signal peptide" evidence="2">
    <location>
        <begin position="1"/>
        <end position="19"/>
    </location>
</feature>
<gene>
    <name evidence="5" type="ORF">NC99_42870</name>
</gene>
<dbReference type="InterPro" id="IPR036907">
    <property type="entry name" value="5'-Nucleotdase_C_sf"/>
</dbReference>
<reference evidence="6" key="1">
    <citation type="submission" date="2015-07" db="EMBL/GenBank/DDBJ databases">
        <title>Genome sequencing of Sunxiuqinia dokdonensis strain SK.</title>
        <authorList>
            <person name="Ahn S."/>
            <person name="Kim B.-C."/>
        </authorList>
    </citation>
    <scope>NUCLEOTIDE SEQUENCE [LARGE SCALE GENOMIC DNA]</scope>
    <source>
        <strain evidence="6">SK</strain>
    </source>
</reference>
<dbReference type="GO" id="GO:0000166">
    <property type="term" value="F:nucleotide binding"/>
    <property type="evidence" value="ECO:0007669"/>
    <property type="project" value="UniProtKB-KW"/>
</dbReference>
<dbReference type="InterPro" id="IPR004843">
    <property type="entry name" value="Calcineurin-like_PHP"/>
</dbReference>
<dbReference type="SUPFAM" id="SSF55816">
    <property type="entry name" value="5'-nucleotidase (syn. UDP-sugar hydrolase), C-terminal domain"/>
    <property type="match status" value="1"/>
</dbReference>
<feature type="domain" description="5'-Nucleotidase C-terminal" evidence="4">
    <location>
        <begin position="337"/>
        <end position="468"/>
    </location>
</feature>
<dbReference type="PANTHER" id="PTHR11575">
    <property type="entry name" value="5'-NUCLEOTIDASE-RELATED"/>
    <property type="match status" value="1"/>
</dbReference>
<dbReference type="AlphaFoldDB" id="A0A0L8V357"/>
<keyword evidence="2" id="KW-0378">Hydrolase</keyword>
<evidence type="ECO:0000256" key="1">
    <source>
        <dbReference type="ARBA" id="ARBA00022729"/>
    </source>
</evidence>
<evidence type="ECO:0000259" key="3">
    <source>
        <dbReference type="Pfam" id="PF00149"/>
    </source>
</evidence>
<evidence type="ECO:0000259" key="4">
    <source>
        <dbReference type="Pfam" id="PF02872"/>
    </source>
</evidence>
<dbReference type="STRING" id="1409788.NC99_42870"/>
<comment type="similarity">
    <text evidence="2">Belongs to the 5'-nucleotidase family.</text>
</comment>
<dbReference type="Proteomes" id="UP000036958">
    <property type="component" value="Unassembled WGS sequence"/>
</dbReference>
<dbReference type="Gene3D" id="3.60.21.10">
    <property type="match status" value="1"/>
</dbReference>
<keyword evidence="1 2" id="KW-0732">Signal</keyword>
<name>A0A0L8V357_9BACT</name>
<evidence type="ECO:0000313" key="5">
    <source>
        <dbReference type="EMBL" id="KOH42844.1"/>
    </source>
</evidence>
<dbReference type="InterPro" id="IPR008334">
    <property type="entry name" value="5'-Nucleotdase_C"/>
</dbReference>
<keyword evidence="2" id="KW-0547">Nucleotide-binding</keyword>
<dbReference type="GO" id="GO:0016787">
    <property type="term" value="F:hydrolase activity"/>
    <property type="evidence" value="ECO:0007669"/>
    <property type="project" value="UniProtKB-KW"/>
</dbReference>
<dbReference type="SUPFAM" id="SSF56300">
    <property type="entry name" value="Metallo-dependent phosphatases"/>
    <property type="match status" value="1"/>
</dbReference>
<dbReference type="PANTHER" id="PTHR11575:SF42">
    <property type="entry name" value="SULFUR OXIDATION PROTEIN SOXB"/>
    <property type="match status" value="1"/>
</dbReference>
<comment type="caution">
    <text evidence="5">The sequence shown here is derived from an EMBL/GenBank/DDBJ whole genome shotgun (WGS) entry which is preliminary data.</text>
</comment>
<dbReference type="GO" id="GO:0030288">
    <property type="term" value="C:outer membrane-bounded periplasmic space"/>
    <property type="evidence" value="ECO:0007669"/>
    <property type="project" value="TreeGrafter"/>
</dbReference>
<feature type="domain" description="Calcineurin-like phosphoesterase" evidence="3">
    <location>
        <begin position="31"/>
        <end position="248"/>
    </location>
</feature>
<dbReference type="PRINTS" id="PR01607">
    <property type="entry name" value="APYRASEFAMLY"/>
</dbReference>
<dbReference type="RefSeq" id="WP_053188051.1">
    <property type="nucleotide sequence ID" value="NZ_LGIA01000208.1"/>
</dbReference>
<evidence type="ECO:0000256" key="2">
    <source>
        <dbReference type="RuleBase" id="RU362119"/>
    </source>
</evidence>
<keyword evidence="6" id="KW-1185">Reference proteome</keyword>
<feature type="chain" id="PRO_5005394890" evidence="2">
    <location>
        <begin position="20"/>
        <end position="538"/>
    </location>
</feature>
<dbReference type="EMBL" id="LGIA01000208">
    <property type="protein sequence ID" value="KOH42844.1"/>
    <property type="molecule type" value="Genomic_DNA"/>
</dbReference>
<dbReference type="Gene3D" id="3.90.780.10">
    <property type="entry name" value="5'-Nucleotidase, C-terminal domain"/>
    <property type="match status" value="1"/>
</dbReference>
<dbReference type="InterPro" id="IPR006179">
    <property type="entry name" value="5_nucleotidase/apyrase"/>
</dbReference>
<evidence type="ECO:0000313" key="6">
    <source>
        <dbReference type="Proteomes" id="UP000036958"/>
    </source>
</evidence>
<dbReference type="Pfam" id="PF02872">
    <property type="entry name" value="5_nucleotid_C"/>
    <property type="match status" value="1"/>
</dbReference>
<dbReference type="OrthoDB" id="9775118at2"/>
<proteinExistence type="inferred from homology"/>
<dbReference type="GO" id="GO:0009166">
    <property type="term" value="P:nucleotide catabolic process"/>
    <property type="evidence" value="ECO:0007669"/>
    <property type="project" value="InterPro"/>
</dbReference>